<dbReference type="Gene3D" id="3.40.1030.10">
    <property type="entry name" value="Nucleoside phosphorylase/phosphoribosyltransferase catalytic domain"/>
    <property type="match status" value="1"/>
</dbReference>
<dbReference type="NCBIfam" id="NF004490">
    <property type="entry name" value="PRK05820.1"/>
    <property type="match status" value="1"/>
</dbReference>
<dbReference type="InterPro" id="IPR018090">
    <property type="entry name" value="Pyrmidine_PPas_bac/euk"/>
</dbReference>
<dbReference type="InterPro" id="IPR000053">
    <property type="entry name" value="Thymidine/pyrmidine_PPase"/>
</dbReference>
<reference evidence="7" key="1">
    <citation type="journal article" date="2019" name="Int. J. Syst. Evol. Microbiol.">
        <title>The Global Catalogue of Microorganisms (GCM) 10K type strain sequencing project: providing services to taxonomists for standard genome sequencing and annotation.</title>
        <authorList>
            <consortium name="The Broad Institute Genomics Platform"/>
            <consortium name="The Broad Institute Genome Sequencing Center for Infectious Disease"/>
            <person name="Wu L."/>
            <person name="Ma J."/>
        </authorList>
    </citation>
    <scope>NUCLEOTIDE SEQUENCE [LARGE SCALE GENOMIC DNA]</scope>
    <source>
        <strain evidence="7">CCUG 54520</strain>
    </source>
</reference>
<evidence type="ECO:0000256" key="2">
    <source>
        <dbReference type="ARBA" id="ARBA00011738"/>
    </source>
</evidence>
<dbReference type="SUPFAM" id="SSF52418">
    <property type="entry name" value="Nucleoside phosphorylase/phosphoribosyltransferase catalytic domain"/>
    <property type="match status" value="1"/>
</dbReference>
<comment type="similarity">
    <text evidence="1">Belongs to the thymidine/pyrimidine-nucleoside phosphorylase family.</text>
</comment>
<feature type="domain" description="Pyrimidine nucleoside phosphorylase C-terminal" evidence="5">
    <location>
        <begin position="337"/>
        <end position="411"/>
    </location>
</feature>
<comment type="caution">
    <text evidence="6">The sequence shown here is derived from an EMBL/GenBank/DDBJ whole genome shotgun (WGS) entry which is preliminary data.</text>
</comment>
<dbReference type="SUPFAM" id="SSF54680">
    <property type="entry name" value="Pyrimidine nucleoside phosphorylase C-terminal domain"/>
    <property type="match status" value="1"/>
</dbReference>
<dbReference type="InterPro" id="IPR036566">
    <property type="entry name" value="PYNP-like_C_sf"/>
</dbReference>
<sequence length="433" mass="44165">MTDAISVITAKRDGRELTDRQIDWVIDAFTRGEVADEQMSALAMAIVFNGLTRAETARWTAAMIATGQRMDLSALRRPTVDKHSTGGVGDKITLPLAPLVAACGAAVPQLSGRGLGHTGGTLDKLESIPGWRAELTGEEILAILVDPEIGAVVCAAGAGLAPADKKLYALRDVTGTVESVPLLASSIMSKKIAEGAGALVLDVKVGAGAFMKTLAGARELATVMVELGADAGMHTVALLTAMDSPLGYTAGNALEVAESVEVLAGGGPADVVALTLTLAEEMLGAAGLYDADPAAALRDGRAMDRWRAMVRAQGGDPVAPLPRARESEVVAATGSGVVTGLDAMAVGIAARLLGAGRLRQGEPVQAGAGVRWHVRPGDTVRAGQPLFTLYTDDPDRFGPARAALAGACALGGTHRAGPLVIERIGPVPASVGS</sequence>
<evidence type="ECO:0000256" key="4">
    <source>
        <dbReference type="ARBA" id="ARBA00022679"/>
    </source>
</evidence>
<dbReference type="InterPro" id="IPR017872">
    <property type="entry name" value="Pyrmidine_PPase_CS"/>
</dbReference>
<evidence type="ECO:0000313" key="7">
    <source>
        <dbReference type="Proteomes" id="UP001595914"/>
    </source>
</evidence>
<gene>
    <name evidence="6" type="ORF">ACFO6S_02700</name>
</gene>
<name>A0ABV9FKM2_9NOCA</name>
<dbReference type="Gene3D" id="3.90.1170.30">
    <property type="entry name" value="Pyrimidine nucleoside phosphorylase-like, C-terminal domain"/>
    <property type="match status" value="1"/>
</dbReference>
<dbReference type="PANTHER" id="PTHR10515:SF0">
    <property type="entry name" value="THYMIDINE PHOSPHORYLASE"/>
    <property type="match status" value="1"/>
</dbReference>
<dbReference type="SUPFAM" id="SSF47648">
    <property type="entry name" value="Nucleoside phosphorylase/phosphoribosyltransferase N-terminal domain"/>
    <property type="match status" value="1"/>
</dbReference>
<dbReference type="Gene3D" id="1.20.970.10">
    <property type="entry name" value="Transferase, Pyrimidine Nucleoside Phosphorylase, Chain C"/>
    <property type="match status" value="1"/>
</dbReference>
<dbReference type="EMBL" id="JBHSFO010000001">
    <property type="protein sequence ID" value="MFC4602595.1"/>
    <property type="molecule type" value="Genomic_DNA"/>
</dbReference>
<organism evidence="6 7">
    <name type="scientific">Rhodococcus kronopolitis</name>
    <dbReference type="NCBI Taxonomy" id="1460226"/>
    <lineage>
        <taxon>Bacteria</taxon>
        <taxon>Bacillati</taxon>
        <taxon>Actinomycetota</taxon>
        <taxon>Actinomycetes</taxon>
        <taxon>Mycobacteriales</taxon>
        <taxon>Nocardiaceae</taxon>
        <taxon>Rhodococcus</taxon>
    </lineage>
</organism>
<protein>
    <submittedName>
        <fullName evidence="6">Thymidine phosphorylase</fullName>
        <ecNumber evidence="6">2.4.2.4</ecNumber>
    </submittedName>
</protein>
<comment type="subunit">
    <text evidence="2">Homodimer.</text>
</comment>
<proteinExistence type="inferred from homology"/>
<dbReference type="PANTHER" id="PTHR10515">
    <property type="entry name" value="THYMIDINE PHOSPHORYLASE"/>
    <property type="match status" value="1"/>
</dbReference>
<dbReference type="GO" id="GO:0009032">
    <property type="term" value="F:thymidine phosphorylase activity"/>
    <property type="evidence" value="ECO:0007669"/>
    <property type="project" value="UniProtKB-EC"/>
</dbReference>
<dbReference type="InterPro" id="IPR036320">
    <property type="entry name" value="Glycosyl_Trfase_fam3_N_dom_sf"/>
</dbReference>
<evidence type="ECO:0000313" key="6">
    <source>
        <dbReference type="EMBL" id="MFC4602595.1"/>
    </source>
</evidence>
<keyword evidence="7" id="KW-1185">Reference proteome</keyword>
<keyword evidence="3 6" id="KW-0328">Glycosyltransferase</keyword>
<dbReference type="NCBIfam" id="TIGR02644">
    <property type="entry name" value="Y_phosphoryl"/>
    <property type="match status" value="1"/>
</dbReference>
<dbReference type="InterPro" id="IPR000312">
    <property type="entry name" value="Glycosyl_Trfase_fam3"/>
</dbReference>
<dbReference type="PROSITE" id="PS00647">
    <property type="entry name" value="THYMID_PHOSPHORYLASE"/>
    <property type="match status" value="1"/>
</dbReference>
<evidence type="ECO:0000256" key="1">
    <source>
        <dbReference type="ARBA" id="ARBA00006915"/>
    </source>
</evidence>
<accession>A0ABV9FKM2</accession>
<dbReference type="Pfam" id="PF02885">
    <property type="entry name" value="Glycos_trans_3N"/>
    <property type="match status" value="1"/>
</dbReference>
<dbReference type="PIRSF" id="PIRSF000478">
    <property type="entry name" value="TP_PyNP"/>
    <property type="match status" value="1"/>
</dbReference>
<dbReference type="InterPro" id="IPR035902">
    <property type="entry name" value="Nuc_phospho_transferase"/>
</dbReference>
<dbReference type="SMART" id="SM00941">
    <property type="entry name" value="PYNP_C"/>
    <property type="match status" value="1"/>
</dbReference>
<dbReference type="Proteomes" id="UP001595914">
    <property type="component" value="Unassembled WGS sequence"/>
</dbReference>
<evidence type="ECO:0000256" key="3">
    <source>
        <dbReference type="ARBA" id="ARBA00022676"/>
    </source>
</evidence>
<keyword evidence="4 6" id="KW-0808">Transferase</keyword>
<evidence type="ECO:0000259" key="5">
    <source>
        <dbReference type="SMART" id="SM00941"/>
    </source>
</evidence>
<dbReference type="InterPro" id="IPR017459">
    <property type="entry name" value="Glycosyl_Trfase_fam3_N_dom"/>
</dbReference>
<dbReference type="Pfam" id="PF00591">
    <property type="entry name" value="Glycos_transf_3"/>
    <property type="match status" value="1"/>
</dbReference>
<dbReference type="Pfam" id="PF07831">
    <property type="entry name" value="PYNP_C"/>
    <property type="match status" value="1"/>
</dbReference>
<dbReference type="InterPro" id="IPR013102">
    <property type="entry name" value="PYNP_C"/>
</dbReference>
<dbReference type="EC" id="2.4.2.4" evidence="6"/>
<dbReference type="RefSeq" id="WP_378413857.1">
    <property type="nucleotide sequence ID" value="NZ_JBHSFO010000001.1"/>
</dbReference>